<protein>
    <submittedName>
        <fullName evidence="1">Uncharacterized protein</fullName>
    </submittedName>
</protein>
<name>A0A0E9WB82_ANGAN</name>
<accession>A0A0E9WB82</accession>
<proteinExistence type="predicted"/>
<dbReference type="AlphaFoldDB" id="A0A0E9WB82"/>
<reference evidence="1" key="2">
    <citation type="journal article" date="2015" name="Fish Shellfish Immunol.">
        <title>Early steps in the European eel (Anguilla anguilla)-Vibrio vulnificus interaction in the gills: Role of the RtxA13 toxin.</title>
        <authorList>
            <person name="Callol A."/>
            <person name="Pajuelo D."/>
            <person name="Ebbesson L."/>
            <person name="Teles M."/>
            <person name="MacKenzie S."/>
            <person name="Amaro C."/>
        </authorList>
    </citation>
    <scope>NUCLEOTIDE SEQUENCE</scope>
</reference>
<reference evidence="1" key="1">
    <citation type="submission" date="2014-11" db="EMBL/GenBank/DDBJ databases">
        <authorList>
            <person name="Amaro Gonzalez C."/>
        </authorList>
    </citation>
    <scope>NUCLEOTIDE SEQUENCE</scope>
</reference>
<sequence>MLCDSICQNATSIVDSYLNIHYSTELSMSTNPKSASACVLYLL</sequence>
<evidence type="ECO:0000313" key="1">
    <source>
        <dbReference type="EMBL" id="JAH86728.1"/>
    </source>
</evidence>
<organism evidence="1">
    <name type="scientific">Anguilla anguilla</name>
    <name type="common">European freshwater eel</name>
    <name type="synonym">Muraena anguilla</name>
    <dbReference type="NCBI Taxonomy" id="7936"/>
    <lineage>
        <taxon>Eukaryota</taxon>
        <taxon>Metazoa</taxon>
        <taxon>Chordata</taxon>
        <taxon>Craniata</taxon>
        <taxon>Vertebrata</taxon>
        <taxon>Euteleostomi</taxon>
        <taxon>Actinopterygii</taxon>
        <taxon>Neopterygii</taxon>
        <taxon>Teleostei</taxon>
        <taxon>Anguilliformes</taxon>
        <taxon>Anguillidae</taxon>
        <taxon>Anguilla</taxon>
    </lineage>
</organism>
<dbReference type="EMBL" id="GBXM01021849">
    <property type="protein sequence ID" value="JAH86728.1"/>
    <property type="molecule type" value="Transcribed_RNA"/>
</dbReference>